<dbReference type="InterPro" id="IPR014408">
    <property type="entry name" value="dGMP_Pdiesterase_EAL/HD-GYP"/>
</dbReference>
<dbReference type="PANTHER" id="PTHR33525">
    <property type="match status" value="1"/>
</dbReference>
<dbReference type="PANTHER" id="PTHR33525:SF4">
    <property type="entry name" value="CYCLIC DI-GMP PHOSPHODIESTERASE CDGJ"/>
    <property type="match status" value="1"/>
</dbReference>
<dbReference type="PIRSF" id="PIRSF003180">
    <property type="entry name" value="DiGMPpdiest_YuxH"/>
    <property type="match status" value="1"/>
</dbReference>
<dbReference type="RefSeq" id="WP_377125921.1">
    <property type="nucleotide sequence ID" value="NZ_JBHRSD010000028.1"/>
</dbReference>
<dbReference type="SUPFAM" id="SSF109604">
    <property type="entry name" value="HD-domain/PDEase-like"/>
    <property type="match status" value="1"/>
</dbReference>
<organism evidence="3 4">
    <name type="scientific">Pseudoalteromonas fenneropenaei</name>
    <dbReference type="NCBI Taxonomy" id="1737459"/>
    <lineage>
        <taxon>Bacteria</taxon>
        <taxon>Pseudomonadati</taxon>
        <taxon>Pseudomonadota</taxon>
        <taxon>Gammaproteobacteria</taxon>
        <taxon>Alteromonadales</taxon>
        <taxon>Pseudoalteromonadaceae</taxon>
        <taxon>Pseudoalteromonas</taxon>
    </lineage>
</organism>
<name>A0ABV7CMM3_9GAMM</name>
<dbReference type="Proteomes" id="UP001595453">
    <property type="component" value="Unassembled WGS sequence"/>
</dbReference>
<proteinExistence type="predicted"/>
<dbReference type="PROSITE" id="PS51833">
    <property type="entry name" value="HDOD"/>
    <property type="match status" value="1"/>
</dbReference>
<dbReference type="PROSITE" id="PS50883">
    <property type="entry name" value="EAL"/>
    <property type="match status" value="1"/>
</dbReference>
<gene>
    <name evidence="3" type="ORF">ACFOEE_14935</name>
</gene>
<feature type="domain" description="EAL" evidence="1">
    <location>
        <begin position="1"/>
        <end position="205"/>
    </location>
</feature>
<dbReference type="InterPro" id="IPR001633">
    <property type="entry name" value="EAL_dom"/>
</dbReference>
<dbReference type="Gene3D" id="1.10.3210.10">
    <property type="entry name" value="Hypothetical protein af1432"/>
    <property type="match status" value="1"/>
</dbReference>
<dbReference type="SMART" id="SM00052">
    <property type="entry name" value="EAL"/>
    <property type="match status" value="1"/>
</dbReference>
<evidence type="ECO:0000259" key="1">
    <source>
        <dbReference type="PROSITE" id="PS50883"/>
    </source>
</evidence>
<dbReference type="InterPro" id="IPR013976">
    <property type="entry name" value="HDOD"/>
</dbReference>
<keyword evidence="4" id="KW-1185">Reference proteome</keyword>
<dbReference type="Pfam" id="PF00563">
    <property type="entry name" value="EAL"/>
    <property type="match status" value="1"/>
</dbReference>
<evidence type="ECO:0000259" key="2">
    <source>
        <dbReference type="PROSITE" id="PS51833"/>
    </source>
</evidence>
<comment type="caution">
    <text evidence="3">The sequence shown here is derived from an EMBL/GenBank/DDBJ whole genome shotgun (WGS) entry which is preliminary data.</text>
</comment>
<evidence type="ECO:0000313" key="3">
    <source>
        <dbReference type="EMBL" id="MFC3033815.1"/>
    </source>
</evidence>
<reference evidence="4" key="1">
    <citation type="journal article" date="2019" name="Int. J. Syst. Evol. Microbiol.">
        <title>The Global Catalogue of Microorganisms (GCM) 10K type strain sequencing project: providing services to taxonomists for standard genome sequencing and annotation.</title>
        <authorList>
            <consortium name="The Broad Institute Genomics Platform"/>
            <consortium name="The Broad Institute Genome Sequencing Center for Infectious Disease"/>
            <person name="Wu L."/>
            <person name="Ma J."/>
        </authorList>
    </citation>
    <scope>NUCLEOTIDE SEQUENCE [LARGE SCALE GENOMIC DNA]</scope>
    <source>
        <strain evidence="4">KCTC 42730</strain>
    </source>
</reference>
<sequence length="404" mass="46818">MKVFVARQPIFNRKQQVVAYELLFRDGQSNSFPNISDDKATARLIMDNQLNLGTRYLTSGKKALINIGPDSLRQELSYFLPQKDVILELLESITPTNENYQLVRGLFHNDYRLALDDFQYCEQWEPFLKLMRLIKFDIMQTPLNDISEVVDDLRQRKNLKLLAEKVETLEEFEQAKAMGFHFFQGYFFAKPRMIEQNDIEINYAIALLIYGEVLRPNMNINRIAELFAQDTALAYKLLRLINSGVFPIKSRIESLKQALVYLGDERVKKFVGLIMTAYVAETKPTELTRLSIVRSRFCELICRKIQPTLANLAFLTGLFSLLDAILDKPMDLVVNKLPFPDLIHEALLGKANMLYYILNVVRAYEKGSWWGLQEACGLINLDDDCLPDFHQASVRWADMYKDRI</sequence>
<dbReference type="Pfam" id="PF08668">
    <property type="entry name" value="HDOD"/>
    <property type="match status" value="1"/>
</dbReference>
<accession>A0ABV7CMM3</accession>
<feature type="domain" description="HDOD" evidence="2">
    <location>
        <begin position="199"/>
        <end position="385"/>
    </location>
</feature>
<dbReference type="InterPro" id="IPR035919">
    <property type="entry name" value="EAL_sf"/>
</dbReference>
<dbReference type="Gene3D" id="3.20.20.450">
    <property type="entry name" value="EAL domain"/>
    <property type="match status" value="1"/>
</dbReference>
<protein>
    <submittedName>
        <fullName evidence="3">EAL and HDOD domain-containing protein</fullName>
    </submittedName>
</protein>
<dbReference type="EMBL" id="JBHRSD010000028">
    <property type="protein sequence ID" value="MFC3033815.1"/>
    <property type="molecule type" value="Genomic_DNA"/>
</dbReference>
<dbReference type="InterPro" id="IPR052340">
    <property type="entry name" value="RNase_Y/CdgJ"/>
</dbReference>
<evidence type="ECO:0000313" key="4">
    <source>
        <dbReference type="Proteomes" id="UP001595453"/>
    </source>
</evidence>
<dbReference type="SUPFAM" id="SSF141868">
    <property type="entry name" value="EAL domain-like"/>
    <property type="match status" value="1"/>
</dbReference>